<dbReference type="EMBL" id="JANJYI010000001">
    <property type="protein sequence ID" value="KAK2661553.1"/>
    <property type="molecule type" value="Genomic_DNA"/>
</dbReference>
<dbReference type="Proteomes" id="UP001280121">
    <property type="component" value="Unassembled WGS sequence"/>
</dbReference>
<comment type="caution">
    <text evidence="1">The sequence shown here is derived from an EMBL/GenBank/DDBJ whole genome shotgun (WGS) entry which is preliminary data.</text>
</comment>
<protein>
    <submittedName>
        <fullName evidence="1">Uncharacterized protein</fullName>
    </submittedName>
</protein>
<reference evidence="1" key="1">
    <citation type="journal article" date="2023" name="Plant J.">
        <title>Genome sequences and population genomics provide insights into the demographic history, inbreeding, and mutation load of two 'living fossil' tree species of Dipteronia.</title>
        <authorList>
            <person name="Feng Y."/>
            <person name="Comes H.P."/>
            <person name="Chen J."/>
            <person name="Zhu S."/>
            <person name="Lu R."/>
            <person name="Zhang X."/>
            <person name="Li P."/>
            <person name="Qiu J."/>
            <person name="Olsen K.M."/>
            <person name="Qiu Y."/>
        </authorList>
    </citation>
    <scope>NUCLEOTIDE SEQUENCE</scope>
    <source>
        <strain evidence="1">KIB01</strain>
    </source>
</reference>
<name>A0AAD9XMC5_9ROSI</name>
<sequence length="127" mass="15303">MNLFYKENKTNKEIKIYLTVNLSFLKENKTKCKTKNGSPDGDLNLKKKKQENWEKIDRDRVRKRMDGSSIQILNYGSQWGSRLWICVLPLHLHLSSKQQEHINRTRRTYKQNKSFQWQIQPNQQHKS</sequence>
<proteinExistence type="predicted"/>
<organism evidence="1 2">
    <name type="scientific">Dipteronia dyeriana</name>
    <dbReference type="NCBI Taxonomy" id="168575"/>
    <lineage>
        <taxon>Eukaryota</taxon>
        <taxon>Viridiplantae</taxon>
        <taxon>Streptophyta</taxon>
        <taxon>Embryophyta</taxon>
        <taxon>Tracheophyta</taxon>
        <taxon>Spermatophyta</taxon>
        <taxon>Magnoliopsida</taxon>
        <taxon>eudicotyledons</taxon>
        <taxon>Gunneridae</taxon>
        <taxon>Pentapetalae</taxon>
        <taxon>rosids</taxon>
        <taxon>malvids</taxon>
        <taxon>Sapindales</taxon>
        <taxon>Sapindaceae</taxon>
        <taxon>Hippocastanoideae</taxon>
        <taxon>Acereae</taxon>
        <taxon>Dipteronia</taxon>
    </lineage>
</organism>
<dbReference type="AlphaFoldDB" id="A0AAD9XMC5"/>
<evidence type="ECO:0000313" key="1">
    <source>
        <dbReference type="EMBL" id="KAK2661553.1"/>
    </source>
</evidence>
<gene>
    <name evidence="1" type="ORF">Ddye_000127</name>
</gene>
<evidence type="ECO:0000313" key="2">
    <source>
        <dbReference type="Proteomes" id="UP001280121"/>
    </source>
</evidence>
<accession>A0AAD9XMC5</accession>
<keyword evidence="2" id="KW-1185">Reference proteome</keyword>